<dbReference type="SUPFAM" id="SSF55060">
    <property type="entry name" value="GHMP Kinase, C-terminal domain"/>
    <property type="match status" value="1"/>
</dbReference>
<dbReference type="GO" id="GO:0019287">
    <property type="term" value="P:isopentenyl diphosphate biosynthetic process, mevalonate pathway"/>
    <property type="evidence" value="ECO:0007669"/>
    <property type="project" value="TreeGrafter"/>
</dbReference>
<keyword evidence="1" id="KW-0963">Cytoplasm</keyword>
<dbReference type="InterPro" id="IPR006204">
    <property type="entry name" value="GHMP_kinase_N_dom"/>
</dbReference>
<dbReference type="Pfam" id="PF00288">
    <property type="entry name" value="GHMP_kinases_N"/>
    <property type="match status" value="1"/>
</dbReference>
<dbReference type="InterPro" id="IPR020568">
    <property type="entry name" value="Ribosomal_Su5_D2-typ_SF"/>
</dbReference>
<evidence type="ECO:0000256" key="9">
    <source>
        <dbReference type="ARBA" id="ARBA00029438"/>
    </source>
</evidence>
<dbReference type="Pfam" id="PF08544">
    <property type="entry name" value="GHMP_kinases_C"/>
    <property type="match status" value="1"/>
</dbReference>
<keyword evidence="5 12" id="KW-0418">Kinase</keyword>
<sequence>MDRTLSAPGKLFLSGEFAVLWGGEARIVGIGPRAHAFVRSRDDRRVDIVLAGGRLSGHATPAGVRWAAPVTDDFKFVSVAVDLAYRLSGVEGPGFSVAFEPSPLVNGHKLGIGSSARAAVLAVEAARHALGATWDTLKLSLLAHADAQNGKGSGADVAASFAGGVVRYRRFDASTLLTAAARGGLVSAVEQSQPVHLARMGEPVFTMIYAFSGKSASTTGLVKEVERRLDVEARKRFVDRSDAHSEALEHGLLRRDFDAVKSASGALQALLWELEVTRTDELERILGIARTFGCGGKQSGAGGGDGAILFAPDESTATQLIESLSARDFVAFRVNPERGLQGEVTRHPLLSSWLDAVD</sequence>
<dbReference type="Proteomes" id="UP000249061">
    <property type="component" value="Unassembled WGS sequence"/>
</dbReference>
<evidence type="ECO:0000256" key="5">
    <source>
        <dbReference type="ARBA" id="ARBA00022777"/>
    </source>
</evidence>
<feature type="domain" description="GHMP kinase C-terminal" evidence="11">
    <location>
        <begin position="250"/>
        <end position="326"/>
    </location>
</feature>
<protein>
    <submittedName>
        <fullName evidence="12">Phosphomevalonate kinase</fullName>
    </submittedName>
</protein>
<dbReference type="InterPro" id="IPR014721">
    <property type="entry name" value="Ribsml_uS5_D2-typ_fold_subgr"/>
</dbReference>
<dbReference type="GO" id="GO:0005524">
    <property type="term" value="F:ATP binding"/>
    <property type="evidence" value="ECO:0007669"/>
    <property type="project" value="UniProtKB-KW"/>
</dbReference>
<comment type="pathway">
    <text evidence="9">Isoprenoid biosynthesis; isopentenyl diphosphate biosynthesis via mevalonate pathway; isopentenyl diphosphate from (R)-mevalonate: step 1/3.</text>
</comment>
<gene>
    <name evidence="12" type="ORF">DI536_21095</name>
</gene>
<dbReference type="PANTHER" id="PTHR43290:SF2">
    <property type="entry name" value="MEVALONATE KINASE"/>
    <property type="match status" value="1"/>
</dbReference>
<dbReference type="Gene3D" id="3.30.230.10">
    <property type="match status" value="1"/>
</dbReference>
<feature type="domain" description="GHMP kinase N-terminal" evidence="10">
    <location>
        <begin position="109"/>
        <end position="164"/>
    </location>
</feature>
<dbReference type="SUPFAM" id="SSF54211">
    <property type="entry name" value="Ribosomal protein S5 domain 2-like"/>
    <property type="match status" value="1"/>
</dbReference>
<comment type="caution">
    <text evidence="12">The sequence shown here is derived from an EMBL/GenBank/DDBJ whole genome shotgun (WGS) entry which is preliminary data.</text>
</comment>
<evidence type="ECO:0000256" key="3">
    <source>
        <dbReference type="ARBA" id="ARBA00022679"/>
    </source>
</evidence>
<dbReference type="GO" id="GO:0004496">
    <property type="term" value="F:mevalonate kinase activity"/>
    <property type="evidence" value="ECO:0007669"/>
    <property type="project" value="InterPro"/>
</dbReference>
<evidence type="ECO:0000256" key="8">
    <source>
        <dbReference type="ARBA" id="ARBA00023098"/>
    </source>
</evidence>
<dbReference type="Gene3D" id="3.30.70.890">
    <property type="entry name" value="GHMP kinase, C-terminal domain"/>
    <property type="match status" value="1"/>
</dbReference>
<evidence type="ECO:0000256" key="2">
    <source>
        <dbReference type="ARBA" id="ARBA00022516"/>
    </source>
</evidence>
<keyword evidence="4" id="KW-0547">Nucleotide-binding</keyword>
<keyword evidence="8" id="KW-0443">Lipid metabolism</keyword>
<dbReference type="InterPro" id="IPR006205">
    <property type="entry name" value="Mev_gal_kin"/>
</dbReference>
<evidence type="ECO:0000256" key="7">
    <source>
        <dbReference type="ARBA" id="ARBA00022842"/>
    </source>
</evidence>
<reference evidence="12 13" key="1">
    <citation type="submission" date="2017-08" db="EMBL/GenBank/DDBJ databases">
        <title>Infants hospitalized years apart are colonized by the same room-sourced microbial strains.</title>
        <authorList>
            <person name="Brooks B."/>
            <person name="Olm M.R."/>
            <person name="Firek B.A."/>
            <person name="Baker R."/>
            <person name="Thomas B.C."/>
            <person name="Morowitz M.J."/>
            <person name="Banfield J.F."/>
        </authorList>
    </citation>
    <scope>NUCLEOTIDE SEQUENCE [LARGE SCALE GENOMIC DNA]</scope>
    <source>
        <strain evidence="12">S2_003_000_R2_14</strain>
    </source>
</reference>
<accession>A0A2W5TBQ7</accession>
<dbReference type="EMBL" id="QFQP01000019">
    <property type="protein sequence ID" value="PZR09836.1"/>
    <property type="molecule type" value="Genomic_DNA"/>
</dbReference>
<keyword evidence="6" id="KW-0067">ATP-binding</keyword>
<evidence type="ECO:0000256" key="6">
    <source>
        <dbReference type="ARBA" id="ARBA00022840"/>
    </source>
</evidence>
<evidence type="ECO:0000313" key="12">
    <source>
        <dbReference type="EMBL" id="PZR09836.1"/>
    </source>
</evidence>
<evidence type="ECO:0000313" key="13">
    <source>
        <dbReference type="Proteomes" id="UP000249061"/>
    </source>
</evidence>
<name>A0A2W5TBQ7_9BACT</name>
<evidence type="ECO:0000256" key="4">
    <source>
        <dbReference type="ARBA" id="ARBA00022741"/>
    </source>
</evidence>
<keyword evidence="2" id="KW-0444">Lipid biosynthesis</keyword>
<dbReference type="AlphaFoldDB" id="A0A2W5TBQ7"/>
<dbReference type="InterPro" id="IPR036554">
    <property type="entry name" value="GHMP_kinase_C_sf"/>
</dbReference>
<dbReference type="InterPro" id="IPR013750">
    <property type="entry name" value="GHMP_kinase_C_dom"/>
</dbReference>
<evidence type="ECO:0000259" key="11">
    <source>
        <dbReference type="Pfam" id="PF08544"/>
    </source>
</evidence>
<evidence type="ECO:0000256" key="1">
    <source>
        <dbReference type="ARBA" id="ARBA00022490"/>
    </source>
</evidence>
<dbReference type="PANTHER" id="PTHR43290">
    <property type="entry name" value="MEVALONATE KINASE"/>
    <property type="match status" value="1"/>
</dbReference>
<evidence type="ECO:0000259" key="10">
    <source>
        <dbReference type="Pfam" id="PF00288"/>
    </source>
</evidence>
<proteinExistence type="predicted"/>
<keyword evidence="3" id="KW-0808">Transferase</keyword>
<keyword evidence="7" id="KW-0460">Magnesium</keyword>
<dbReference type="GO" id="GO:0005829">
    <property type="term" value="C:cytosol"/>
    <property type="evidence" value="ECO:0007669"/>
    <property type="project" value="TreeGrafter"/>
</dbReference>
<organism evidence="12 13">
    <name type="scientific">Archangium gephyra</name>
    <dbReference type="NCBI Taxonomy" id="48"/>
    <lineage>
        <taxon>Bacteria</taxon>
        <taxon>Pseudomonadati</taxon>
        <taxon>Myxococcota</taxon>
        <taxon>Myxococcia</taxon>
        <taxon>Myxococcales</taxon>
        <taxon>Cystobacterineae</taxon>
        <taxon>Archangiaceae</taxon>
        <taxon>Archangium</taxon>
    </lineage>
</organism>